<dbReference type="Gene3D" id="2.60.20.10">
    <property type="entry name" value="Crystallins"/>
    <property type="match status" value="1"/>
</dbReference>
<dbReference type="InParanoid" id="A0A1Y2G505"/>
<protein>
    <recommendedName>
        <fullName evidence="5">Beta/gamma crystallin 'Greek key' domain-containing protein</fullName>
    </recommendedName>
</protein>
<dbReference type="EMBL" id="MCFF01000092">
    <property type="protein sequence ID" value="ORY93693.1"/>
    <property type="molecule type" value="Genomic_DNA"/>
</dbReference>
<feature type="non-terminal residue" evidence="2">
    <location>
        <position position="202"/>
    </location>
</feature>
<dbReference type="RefSeq" id="XP_021875188.1">
    <property type="nucleotide sequence ID" value="XM_022026162.1"/>
</dbReference>
<evidence type="ECO:0008006" key="5">
    <source>
        <dbReference type="Google" id="ProtNLM"/>
    </source>
</evidence>
<comment type="caution">
    <text evidence="2">The sequence shown here is derived from an EMBL/GenBank/DDBJ whole genome shotgun (WGS) entry which is preliminary data.</text>
</comment>
<sequence length="202" mass="22198">MPSLSKILSIAAVALVPLLQLNQVVEAAPRGGIIHPLPGMKVDPARPPAQFDEGGSPHLARNRTSGEVSAYAGSMPGATNLRFWEDNGHQGRCAKCKNFAYNTCYGIDMSKFDIGRVSAFWLEQYDTRIGYTSLTLYDGTRCNGNWFRYSEDQSTRNYGVGHMGAYNNKIRSFKIANFYAAPGTGTNQPKDPSVNNKSCYRG</sequence>
<dbReference type="AlphaFoldDB" id="A0A1Y2G505"/>
<feature type="chain" id="PRO_5011907711" description="Beta/gamma crystallin 'Greek key' domain-containing protein" evidence="1">
    <location>
        <begin position="28"/>
        <end position="202"/>
    </location>
</feature>
<proteinExistence type="predicted"/>
<dbReference type="OrthoDB" id="2347889at2759"/>
<organism evidence="2 4">
    <name type="scientific">Lobosporangium transversale</name>
    <dbReference type="NCBI Taxonomy" id="64571"/>
    <lineage>
        <taxon>Eukaryota</taxon>
        <taxon>Fungi</taxon>
        <taxon>Fungi incertae sedis</taxon>
        <taxon>Mucoromycota</taxon>
        <taxon>Mortierellomycotina</taxon>
        <taxon>Mortierellomycetes</taxon>
        <taxon>Mortierellales</taxon>
        <taxon>Mortierellaceae</taxon>
        <taxon>Lobosporangium</taxon>
    </lineage>
</organism>
<name>A0A1Y2G505_9FUNG</name>
<evidence type="ECO:0000256" key="1">
    <source>
        <dbReference type="SAM" id="SignalP"/>
    </source>
</evidence>
<dbReference type="EMBL" id="MCFF01000092">
    <property type="protein sequence ID" value="ORY93696.1"/>
    <property type="molecule type" value="Genomic_DNA"/>
</dbReference>
<keyword evidence="1" id="KW-0732">Signal</keyword>
<dbReference type="Proteomes" id="UP000193648">
    <property type="component" value="Unassembled WGS sequence"/>
</dbReference>
<evidence type="ECO:0000313" key="3">
    <source>
        <dbReference type="EMBL" id="ORY93696.1"/>
    </source>
</evidence>
<evidence type="ECO:0000313" key="2">
    <source>
        <dbReference type="EMBL" id="ORY93693.1"/>
    </source>
</evidence>
<reference evidence="2 4" key="1">
    <citation type="submission" date="2016-07" db="EMBL/GenBank/DDBJ databases">
        <title>Pervasive Adenine N6-methylation of Active Genes in Fungi.</title>
        <authorList>
            <consortium name="DOE Joint Genome Institute"/>
            <person name="Mondo S.J."/>
            <person name="Dannebaum R.O."/>
            <person name="Kuo R.C."/>
            <person name="Labutti K."/>
            <person name="Haridas S."/>
            <person name="Kuo A."/>
            <person name="Salamov A."/>
            <person name="Ahrendt S.R."/>
            <person name="Lipzen A."/>
            <person name="Sullivan W."/>
            <person name="Andreopoulos W.B."/>
            <person name="Clum A."/>
            <person name="Lindquist E."/>
            <person name="Daum C."/>
            <person name="Ramamoorthy G.K."/>
            <person name="Gryganskyi A."/>
            <person name="Culley D."/>
            <person name="Magnuson J.K."/>
            <person name="James T.Y."/>
            <person name="O'Malley M.A."/>
            <person name="Stajich J.E."/>
            <person name="Spatafora J.W."/>
            <person name="Visel A."/>
            <person name="Grigoriev I.V."/>
        </authorList>
    </citation>
    <scope>NUCLEOTIDE SEQUENCE [LARGE SCALE GENOMIC DNA]</scope>
    <source>
        <strain evidence="2 4">NRRL 3116</strain>
    </source>
</reference>
<accession>A0A1Y2G505</accession>
<gene>
    <name evidence="2" type="ORF">BCR41DRAFT_365451</name>
    <name evidence="3" type="ORF">BCR41DRAFT_365452</name>
</gene>
<keyword evidence="4" id="KW-1185">Reference proteome</keyword>
<evidence type="ECO:0000313" key="4">
    <source>
        <dbReference type="Proteomes" id="UP000193648"/>
    </source>
</evidence>
<dbReference type="GeneID" id="33568005"/>
<feature type="signal peptide" evidence="1">
    <location>
        <begin position="1"/>
        <end position="27"/>
    </location>
</feature>